<organism evidence="1 2">
    <name type="scientific">Brachyspira suanatina</name>
    <dbReference type="NCBI Taxonomy" id="381802"/>
    <lineage>
        <taxon>Bacteria</taxon>
        <taxon>Pseudomonadati</taxon>
        <taxon>Spirochaetota</taxon>
        <taxon>Spirochaetia</taxon>
        <taxon>Brachyspirales</taxon>
        <taxon>Brachyspiraceae</taxon>
        <taxon>Brachyspira</taxon>
    </lineage>
</organism>
<name>A0A0G4KAA9_9SPIR</name>
<gene>
    <name evidence="1" type="ORF">BRSU_2569</name>
</gene>
<keyword evidence="2" id="KW-1185">Reference proteome</keyword>
<reference evidence="2" key="1">
    <citation type="submission" date="2015-04" db="EMBL/GenBank/DDBJ databases">
        <authorList>
            <person name="Mushtaq Mamoona"/>
        </authorList>
    </citation>
    <scope>NUCLEOTIDE SEQUENCE [LARGE SCALE GENOMIC DNA]</scope>
    <source>
        <strain evidence="2">AN4859/03</strain>
    </source>
</reference>
<sequence>MSNDESNISKKIFKELENASDSNEEIKILDELKSNQIDIYKTIENIRKNIIQNYEENNISYITYILTLFEDYKNINELFELLTEKNNECLWKNEPIINLMFKFEEYKHFDSETKKYIKYLFLFEYLLLKTLSFNIEQNINISHYTSLSTLFILLNNNDNKIENVGNIRMYNITTANDPKEGRIIESILNKNNIDIKINSDDNSITLQSSYSRNIDSLTMFRFYGKKEI</sequence>
<dbReference type="EMBL" id="CVLB01000003">
    <property type="protein sequence ID" value="CRF35307.1"/>
    <property type="molecule type" value="Genomic_DNA"/>
</dbReference>
<dbReference type="Proteomes" id="UP000043763">
    <property type="component" value="Unassembled WGS sequence"/>
</dbReference>
<evidence type="ECO:0000313" key="1">
    <source>
        <dbReference type="EMBL" id="CRF35307.1"/>
    </source>
</evidence>
<dbReference type="RefSeq" id="WP_053082769.1">
    <property type="nucleotide sequence ID" value="NZ_CVLB01000003.1"/>
</dbReference>
<proteinExistence type="predicted"/>
<accession>A0A0G4KAA9</accession>
<dbReference type="OrthoDB" id="304903at2"/>
<dbReference type="AlphaFoldDB" id="A0A0G4KAA9"/>
<evidence type="ECO:0000313" key="2">
    <source>
        <dbReference type="Proteomes" id="UP000043763"/>
    </source>
</evidence>
<protein>
    <submittedName>
        <fullName evidence="1">Uncharacterized protein</fullName>
    </submittedName>
</protein>